<evidence type="ECO:0000313" key="1">
    <source>
        <dbReference type="EMBL" id="ORX95129.1"/>
    </source>
</evidence>
<name>A0A1Y1YR05_9FUNG</name>
<proteinExistence type="predicted"/>
<reference evidence="3 4" key="1">
    <citation type="submission" date="2016-08" db="EMBL/GenBank/DDBJ databases">
        <title>A Parts List for Fungal Cellulosomes Revealed by Comparative Genomics.</title>
        <authorList>
            <consortium name="DOE Joint Genome Institute"/>
            <person name="Haitjema C.H."/>
            <person name="Gilmore S.P."/>
            <person name="Henske J.K."/>
            <person name="Solomon K.V."/>
            <person name="De Groot R."/>
            <person name="Kuo A."/>
            <person name="Mondo S.J."/>
            <person name="Salamov A.A."/>
            <person name="Labutti K."/>
            <person name="Zhao Z."/>
            <person name="Chiniquy J."/>
            <person name="Barry K."/>
            <person name="Brewer H.M."/>
            <person name="Purvine S.O."/>
            <person name="Wright A.T."/>
            <person name="Boxma B."/>
            <person name="Van Alen T."/>
            <person name="Hackstein J.H."/>
            <person name="Baker S.E."/>
            <person name="Grigoriev I.V."/>
            <person name="O'Malley M.A."/>
        </authorList>
    </citation>
    <scope>NUCLEOTIDE SEQUENCE [LARGE SCALE GENOMIC DNA]</scope>
    <source>
        <strain evidence="3 4">G1</strain>
    </source>
</reference>
<dbReference type="OrthoDB" id="2129753at2759"/>
<evidence type="ECO:0000313" key="2">
    <source>
        <dbReference type="EMBL" id="ORX99312.1"/>
    </source>
</evidence>
<comment type="caution">
    <text evidence="3">The sequence shown here is derived from an EMBL/GenBank/DDBJ whole genome shotgun (WGS) entry which is preliminary data.</text>
</comment>
<dbReference type="EMBL" id="MCOG01000665">
    <property type="protein sequence ID" value="ORX95129.1"/>
    <property type="molecule type" value="Genomic_DNA"/>
</dbReference>
<keyword evidence="4" id="KW-1185">Reference proteome</keyword>
<gene>
    <name evidence="1" type="ORF">LY90DRAFT_520338</name>
    <name evidence="3" type="ORF">LY90DRAFT_641453</name>
    <name evidence="2" type="ORF">LY90DRAFT_641911</name>
</gene>
<protein>
    <submittedName>
        <fullName evidence="3">Uncharacterized protein</fullName>
    </submittedName>
</protein>
<dbReference type="AlphaFoldDB" id="A0A1Y1YR05"/>
<dbReference type="EMBL" id="MCOG01000549">
    <property type="protein sequence ID" value="ORX99312.1"/>
    <property type="molecule type" value="Genomic_DNA"/>
</dbReference>
<accession>A0A1Y1YR05</accession>
<dbReference type="Proteomes" id="UP000193920">
    <property type="component" value="Unassembled WGS sequence"/>
</dbReference>
<evidence type="ECO:0000313" key="3">
    <source>
        <dbReference type="EMBL" id="ORY00468.1"/>
    </source>
</evidence>
<dbReference type="EMBL" id="MCOG01000524">
    <property type="protein sequence ID" value="ORY00468.1"/>
    <property type="molecule type" value="Genomic_DNA"/>
</dbReference>
<organism evidence="3 4">
    <name type="scientific">Neocallimastix californiae</name>
    <dbReference type="NCBI Taxonomy" id="1754190"/>
    <lineage>
        <taxon>Eukaryota</taxon>
        <taxon>Fungi</taxon>
        <taxon>Fungi incertae sedis</taxon>
        <taxon>Chytridiomycota</taxon>
        <taxon>Chytridiomycota incertae sedis</taxon>
        <taxon>Neocallimastigomycetes</taxon>
        <taxon>Neocallimastigales</taxon>
        <taxon>Neocallimastigaceae</taxon>
        <taxon>Neocallimastix</taxon>
    </lineage>
</organism>
<sequence length="196" mass="22987">MSEVVKNLSQKRYDELRRNVIIDAIDIVFNTISNQVKIDNKDKSFTVRKLTNSIELIYDLSSQENNDKIPSEIIKSIKPRISHKLNNTFCYKLPSKNENTNLGKESKNSSIVFSPFIQNAIEVSQNDIKMDVQLPKSLEHYHFFVFPLNMDGKEYIITYAEENKYSKREIIEILHNNVSVDKNILSKELKEKYYFN</sequence>
<evidence type="ECO:0000313" key="4">
    <source>
        <dbReference type="Proteomes" id="UP000193920"/>
    </source>
</evidence>